<comment type="caution">
    <text evidence="1">The sequence shown here is derived from an EMBL/GenBank/DDBJ whole genome shotgun (WGS) entry which is preliminary data.</text>
</comment>
<evidence type="ECO:0000313" key="2">
    <source>
        <dbReference type="Proteomes" id="UP001172102"/>
    </source>
</evidence>
<accession>A0AA40DZY4</accession>
<keyword evidence="2" id="KW-1185">Reference proteome</keyword>
<dbReference type="AlphaFoldDB" id="A0AA40DZY4"/>
<sequence length="153" mass="17947">MSFNWTPNELQLLHDRLEGIRLHYYRTICPSTNARFRKAVAGSQTTTSINLVHFDNYFAKEKEDCMPRENYFDSRLIACNLSFRTLLEKNTRIYSARSFGLKDARKVILLACIAAWTFDYYLPSKTTAFTEQNLEYFITPLLISKIKTTSTYR</sequence>
<name>A0AA40DZY4_9PEZI</name>
<dbReference type="EMBL" id="JAUKUA010000003">
    <property type="protein sequence ID" value="KAK0719226.1"/>
    <property type="molecule type" value="Genomic_DNA"/>
</dbReference>
<proteinExistence type="predicted"/>
<gene>
    <name evidence="1" type="ORF">B0H67DRAFT_551628</name>
</gene>
<evidence type="ECO:0000313" key="1">
    <source>
        <dbReference type="EMBL" id="KAK0719226.1"/>
    </source>
</evidence>
<reference evidence="1" key="1">
    <citation type="submission" date="2023-06" db="EMBL/GenBank/DDBJ databases">
        <title>Genome-scale phylogeny and comparative genomics of the fungal order Sordariales.</title>
        <authorList>
            <consortium name="Lawrence Berkeley National Laboratory"/>
            <person name="Hensen N."/>
            <person name="Bonometti L."/>
            <person name="Westerberg I."/>
            <person name="Brannstrom I.O."/>
            <person name="Guillou S."/>
            <person name="Cros-Aarteil S."/>
            <person name="Calhoun S."/>
            <person name="Haridas S."/>
            <person name="Kuo A."/>
            <person name="Mondo S."/>
            <person name="Pangilinan J."/>
            <person name="Riley R."/>
            <person name="Labutti K."/>
            <person name="Andreopoulos B."/>
            <person name="Lipzen A."/>
            <person name="Chen C."/>
            <person name="Yanf M."/>
            <person name="Daum C."/>
            <person name="Ng V."/>
            <person name="Clum A."/>
            <person name="Steindorff A."/>
            <person name="Ohm R."/>
            <person name="Martin F."/>
            <person name="Silar P."/>
            <person name="Natvig D."/>
            <person name="Lalanne C."/>
            <person name="Gautier V."/>
            <person name="Ament-Velasquez S.L."/>
            <person name="Kruys A."/>
            <person name="Hutchinson M.I."/>
            <person name="Powell A.J."/>
            <person name="Barry K."/>
            <person name="Miller A.N."/>
            <person name="Grigoriev I.V."/>
            <person name="Debuchy R."/>
            <person name="Gladieux P."/>
            <person name="Thoren M.H."/>
            <person name="Johannesson H."/>
        </authorList>
    </citation>
    <scope>NUCLEOTIDE SEQUENCE</scope>
    <source>
        <strain evidence="1">SMH4607-1</strain>
    </source>
</reference>
<organism evidence="1 2">
    <name type="scientific">Lasiosphaeris hirsuta</name>
    <dbReference type="NCBI Taxonomy" id="260670"/>
    <lineage>
        <taxon>Eukaryota</taxon>
        <taxon>Fungi</taxon>
        <taxon>Dikarya</taxon>
        <taxon>Ascomycota</taxon>
        <taxon>Pezizomycotina</taxon>
        <taxon>Sordariomycetes</taxon>
        <taxon>Sordariomycetidae</taxon>
        <taxon>Sordariales</taxon>
        <taxon>Lasiosphaeriaceae</taxon>
        <taxon>Lasiosphaeris</taxon>
    </lineage>
</organism>
<dbReference type="Proteomes" id="UP001172102">
    <property type="component" value="Unassembled WGS sequence"/>
</dbReference>
<protein>
    <submittedName>
        <fullName evidence="1">Uncharacterized protein</fullName>
    </submittedName>
</protein>